<organism evidence="2 3">
    <name type="scientific">Actinoalloteichus caeruleus DSM 43889</name>
    <dbReference type="NCBI Taxonomy" id="1120930"/>
    <lineage>
        <taxon>Bacteria</taxon>
        <taxon>Bacillati</taxon>
        <taxon>Actinomycetota</taxon>
        <taxon>Actinomycetes</taxon>
        <taxon>Pseudonocardiales</taxon>
        <taxon>Pseudonocardiaceae</taxon>
        <taxon>Actinoalloteichus</taxon>
        <taxon>Actinoalloteichus cyanogriseus</taxon>
    </lineage>
</organism>
<name>A0ABT1JNN5_ACTCY</name>
<protein>
    <submittedName>
        <fullName evidence="2">Acyl-CoA thioester hydrolase</fullName>
    </submittedName>
</protein>
<dbReference type="SUPFAM" id="SSF54637">
    <property type="entry name" value="Thioesterase/thiol ester dehydrase-isomerase"/>
    <property type="match status" value="1"/>
</dbReference>
<dbReference type="EMBL" id="AUBJ02000001">
    <property type="protein sequence ID" value="MCP2334131.1"/>
    <property type="molecule type" value="Genomic_DNA"/>
</dbReference>
<dbReference type="GO" id="GO:0016787">
    <property type="term" value="F:hydrolase activity"/>
    <property type="evidence" value="ECO:0007669"/>
    <property type="project" value="UniProtKB-KW"/>
</dbReference>
<feature type="region of interest" description="Disordered" evidence="1">
    <location>
        <begin position="136"/>
        <end position="165"/>
    </location>
</feature>
<reference evidence="2 3" key="2">
    <citation type="submission" date="2022-06" db="EMBL/GenBank/DDBJ databases">
        <title>Genomic Encyclopedia of Type Strains, Phase I: the one thousand microbial genomes (KMG-I) project.</title>
        <authorList>
            <person name="Kyrpides N."/>
        </authorList>
    </citation>
    <scope>NUCLEOTIDE SEQUENCE [LARGE SCALE GENOMIC DNA]</scope>
    <source>
        <strain evidence="2 3">DSM 43889</strain>
    </source>
</reference>
<keyword evidence="2" id="KW-0378">Hydrolase</keyword>
<reference evidence="2 3" key="1">
    <citation type="submission" date="2013-07" db="EMBL/GenBank/DDBJ databases">
        <authorList>
            <consortium name="DOE Joint Genome Institute"/>
            <person name="Reeve W."/>
            <person name="Huntemann M."/>
            <person name="Han J."/>
            <person name="Chen A."/>
            <person name="Kyrpides N."/>
            <person name="Mavromatis K."/>
            <person name="Markowitz V."/>
            <person name="Palaniappan K."/>
            <person name="Ivanova N."/>
            <person name="Schaumberg A."/>
            <person name="Pati A."/>
            <person name="Liolios K."/>
            <person name="Nordberg H.P."/>
            <person name="Cantor M.N."/>
            <person name="Hua S.X."/>
            <person name="Woyke T."/>
        </authorList>
    </citation>
    <scope>NUCLEOTIDE SEQUENCE [LARGE SCALE GENOMIC DNA]</scope>
    <source>
        <strain evidence="2 3">DSM 43889</strain>
    </source>
</reference>
<evidence type="ECO:0000313" key="3">
    <source>
        <dbReference type="Proteomes" id="UP000791080"/>
    </source>
</evidence>
<accession>A0ABT1JNN5</accession>
<evidence type="ECO:0000313" key="2">
    <source>
        <dbReference type="EMBL" id="MCP2334131.1"/>
    </source>
</evidence>
<dbReference type="Pfam" id="PF13279">
    <property type="entry name" value="4HBT_2"/>
    <property type="match status" value="1"/>
</dbReference>
<dbReference type="InterPro" id="IPR029069">
    <property type="entry name" value="HotDog_dom_sf"/>
</dbReference>
<dbReference type="Gene3D" id="3.10.129.10">
    <property type="entry name" value="Hotdog Thioesterase"/>
    <property type="match status" value="1"/>
</dbReference>
<proteinExistence type="predicted"/>
<evidence type="ECO:0000256" key="1">
    <source>
        <dbReference type="SAM" id="MobiDB-lite"/>
    </source>
</evidence>
<gene>
    <name evidence="2" type="ORF">G443_004401</name>
</gene>
<dbReference type="CDD" id="cd00586">
    <property type="entry name" value="4HBT"/>
    <property type="match status" value="1"/>
</dbReference>
<dbReference type="RefSeq" id="WP_026418548.1">
    <property type="nucleotide sequence ID" value="NZ_AUBJ02000001.1"/>
</dbReference>
<dbReference type="Proteomes" id="UP000791080">
    <property type="component" value="Unassembled WGS sequence"/>
</dbReference>
<sequence>MAAYVTDIAPRWSDMDSFGHVNNAKMVTLLEEARVGLLFDHPAGSGLDELSRGVVIAHLAIDYHLPIVVTGAPLRAEIAVREVRTASFTLDYALRQGPGASDPVAASARTVLVPFDVDAGRPRRLSPVEVEYLSKWVPGPEGPRYEPRRPKATGAASEGSGVGGA</sequence>
<keyword evidence="3" id="KW-1185">Reference proteome</keyword>
<comment type="caution">
    <text evidence="2">The sequence shown here is derived from an EMBL/GenBank/DDBJ whole genome shotgun (WGS) entry which is preliminary data.</text>
</comment>